<gene>
    <name evidence="3" type="ORF">U725_01039</name>
</gene>
<dbReference type="Proteomes" id="UP000028401">
    <property type="component" value="Unassembled WGS sequence"/>
</dbReference>
<name>A0A084ABY5_LACLC</name>
<keyword evidence="1 2" id="KW-0963">Cytoplasm</keyword>
<comment type="caution">
    <text evidence="3">The sequence shown here is derived from an EMBL/GenBank/DDBJ whole genome shotgun (WGS) entry which is preliminary data.</text>
</comment>
<dbReference type="HAMAP" id="MF_00973">
    <property type="entry name" value="Gluconeogen_factor"/>
    <property type="match status" value="1"/>
</dbReference>
<comment type="similarity">
    <text evidence="2">Belongs to the gluconeogenesis factor family.</text>
</comment>
<dbReference type="Pfam" id="PF01933">
    <property type="entry name" value="CofD"/>
    <property type="match status" value="1"/>
</dbReference>
<reference evidence="3 4" key="1">
    <citation type="submission" date="2014-06" db="EMBL/GenBank/DDBJ databases">
        <title>Draft genome sequence of the putrescine producing strain Lactococcus lactis subsp cremoris GE214.</title>
        <authorList>
            <person name="Ladero V."/>
            <person name="Linares D.M."/>
            <person name="del Rio B."/>
            <person name="Mayo B."/>
            <person name="Martin M.C."/>
            <person name="Fernandez M."/>
            <person name="Alvarez M.A."/>
        </authorList>
    </citation>
    <scope>NUCLEOTIDE SEQUENCE [LARGE SCALE GENOMIC DNA]</scope>
    <source>
        <strain evidence="3 4">GE214</strain>
    </source>
</reference>
<evidence type="ECO:0000313" key="3">
    <source>
        <dbReference type="EMBL" id="KEY62814.1"/>
    </source>
</evidence>
<dbReference type="PANTHER" id="PTHR30135:SF3">
    <property type="entry name" value="GLUCONEOGENESIS FACTOR-RELATED"/>
    <property type="match status" value="1"/>
</dbReference>
<dbReference type="CDD" id="cd07044">
    <property type="entry name" value="CofD_YvcK"/>
    <property type="match status" value="1"/>
</dbReference>
<dbReference type="InterPro" id="IPR038136">
    <property type="entry name" value="CofD-like_dom_sf"/>
</dbReference>
<evidence type="ECO:0000256" key="1">
    <source>
        <dbReference type="ARBA" id="ARBA00022490"/>
    </source>
</evidence>
<dbReference type="GO" id="GO:0043743">
    <property type="term" value="F:LPPG:FO 2-phospho-L-lactate transferase activity"/>
    <property type="evidence" value="ECO:0007669"/>
    <property type="project" value="InterPro"/>
</dbReference>
<dbReference type="GO" id="GO:0005737">
    <property type="term" value="C:cytoplasm"/>
    <property type="evidence" value="ECO:0007669"/>
    <property type="project" value="UniProtKB-SubCell"/>
</dbReference>
<evidence type="ECO:0000313" key="4">
    <source>
        <dbReference type="Proteomes" id="UP000028401"/>
    </source>
</evidence>
<dbReference type="EMBL" id="AZSI01000022">
    <property type="protein sequence ID" value="KEY62814.1"/>
    <property type="molecule type" value="Genomic_DNA"/>
</dbReference>
<evidence type="ECO:0000256" key="2">
    <source>
        <dbReference type="HAMAP-Rule" id="MF_00973"/>
    </source>
</evidence>
<dbReference type="InterPro" id="IPR002882">
    <property type="entry name" value="CofD"/>
</dbReference>
<accession>A0A084ABY5</accession>
<dbReference type="RefSeq" id="WP_011835394.1">
    <property type="nucleotide sequence ID" value="NZ_AZSI01000022.1"/>
</dbReference>
<dbReference type="PANTHER" id="PTHR30135">
    <property type="entry name" value="UNCHARACTERIZED PROTEIN YVCK-RELATED"/>
    <property type="match status" value="1"/>
</dbReference>
<dbReference type="AlphaFoldDB" id="A0A084ABY5"/>
<dbReference type="InterPro" id="IPR010119">
    <property type="entry name" value="Gluconeogen_factor"/>
</dbReference>
<dbReference type="Gene3D" id="3.40.50.10680">
    <property type="entry name" value="CofD-like domains"/>
    <property type="match status" value="1"/>
</dbReference>
<proteinExistence type="inferred from homology"/>
<protein>
    <recommendedName>
        <fullName evidence="2">Putative gluconeogenesis factor</fullName>
    </recommendedName>
</protein>
<organism evidence="3 4">
    <name type="scientific">Lactococcus cremoris subsp. cremoris GE214</name>
    <dbReference type="NCBI Taxonomy" id="1415168"/>
    <lineage>
        <taxon>Bacteria</taxon>
        <taxon>Bacillati</taxon>
        <taxon>Bacillota</taxon>
        <taxon>Bacilli</taxon>
        <taxon>Lactobacillales</taxon>
        <taxon>Streptococcaceae</taxon>
        <taxon>Lactococcus</taxon>
        <taxon>Lactococcus cremoris subsp. cremoris</taxon>
    </lineage>
</organism>
<dbReference type="NCBIfam" id="TIGR01826">
    <property type="entry name" value="CofD_related"/>
    <property type="match status" value="1"/>
</dbReference>
<dbReference type="SMR" id="A0A084ABY5"/>
<dbReference type="SUPFAM" id="SSF142338">
    <property type="entry name" value="CofD-like"/>
    <property type="match status" value="1"/>
</dbReference>
<dbReference type="GO" id="GO:0008360">
    <property type="term" value="P:regulation of cell shape"/>
    <property type="evidence" value="ECO:0007669"/>
    <property type="project" value="UniProtKB-UniRule"/>
</dbReference>
<dbReference type="PATRIC" id="fig|1415168.3.peg.1104"/>
<comment type="function">
    <text evidence="2">Required for morphogenesis under gluconeogenic growth conditions.</text>
</comment>
<comment type="subcellular location">
    <subcellularLocation>
        <location evidence="2">Cytoplasm</location>
    </subcellularLocation>
</comment>
<sequence>MSNPKVVVIGGGTGIPVVLKALRKEKVDLTAIVTVADDGGSSGRIRSAVSIAPPGDLRNVLIAMSDMPKFYADILQYRFDKSDGELAGHPLGNLIIAAISEMQGSTYRAIQTLAQFFHVEGKIYPSSDAALTLHAVFKDSHEVSGESQIAGYKGLIDHVYLTQTVNGESPIASRNVVKSIMEADTIVLGPGSLFTSILPNIVIPEICEALWKTSAKIIYVCNIMTQRGETEQFTDADHVRVLNEHIGTKVIDTVLVNIQEVPEEYMNTNKFDEYLVQVDHDFAALKAEEVNVISNNFLELRDGGAFHNGEAVAKEIVAISQRQEFRH</sequence>